<keyword evidence="4 9" id="KW-0963">Cytoplasm</keyword>
<keyword evidence="5 9" id="KW-0235">DNA replication</keyword>
<evidence type="ECO:0000313" key="13">
    <source>
        <dbReference type="Proteomes" id="UP000322530"/>
    </source>
</evidence>
<dbReference type="InterPro" id="IPR027417">
    <property type="entry name" value="P-loop_NTPase"/>
</dbReference>
<dbReference type="GO" id="GO:0006260">
    <property type="term" value="P:DNA replication"/>
    <property type="evidence" value="ECO:0007669"/>
    <property type="project" value="UniProtKB-UniRule"/>
</dbReference>
<dbReference type="GO" id="GO:0006302">
    <property type="term" value="P:double-strand break repair"/>
    <property type="evidence" value="ECO:0007669"/>
    <property type="project" value="TreeGrafter"/>
</dbReference>
<dbReference type="GO" id="GO:0003697">
    <property type="term" value="F:single-stranded DNA binding"/>
    <property type="evidence" value="ECO:0007669"/>
    <property type="project" value="UniProtKB-UniRule"/>
</dbReference>
<dbReference type="OrthoDB" id="9803889at2"/>
<dbReference type="SUPFAM" id="SSF52540">
    <property type="entry name" value="P-loop containing nucleoside triphosphate hydrolases"/>
    <property type="match status" value="1"/>
</dbReference>
<name>A0A5A5TDB5_9CHLR</name>
<dbReference type="EMBL" id="BIXY01000040">
    <property type="protein sequence ID" value="GCF09268.1"/>
    <property type="molecule type" value="Genomic_DNA"/>
</dbReference>
<dbReference type="InterPro" id="IPR003395">
    <property type="entry name" value="RecF/RecN/SMC_N"/>
</dbReference>
<dbReference type="Gene3D" id="3.40.50.300">
    <property type="entry name" value="P-loop containing nucleotide triphosphate hydrolases"/>
    <property type="match status" value="1"/>
</dbReference>
<gene>
    <name evidence="9 12" type="primary">recF</name>
    <name evidence="12" type="ORF">KDI_28320</name>
</gene>
<reference evidence="12 13" key="1">
    <citation type="submission" date="2019-01" db="EMBL/GenBank/DDBJ databases">
        <title>Draft genome sequence of Dictyobacter sp. Uno17.</title>
        <authorList>
            <person name="Wang C.M."/>
            <person name="Zheng Y."/>
            <person name="Sakai Y."/>
            <person name="Abe K."/>
            <person name="Yokota A."/>
            <person name="Yabe S."/>
        </authorList>
    </citation>
    <scope>NUCLEOTIDE SEQUENCE [LARGE SCALE GENOMIC DNA]</scope>
    <source>
        <strain evidence="12 13">Uno17</strain>
    </source>
</reference>
<evidence type="ECO:0000256" key="1">
    <source>
        <dbReference type="ARBA" id="ARBA00004496"/>
    </source>
</evidence>
<evidence type="ECO:0000256" key="7">
    <source>
        <dbReference type="ARBA" id="ARBA00022840"/>
    </source>
</evidence>
<comment type="caution">
    <text evidence="12">The sequence shown here is derived from an EMBL/GenBank/DDBJ whole genome shotgun (WGS) entry which is preliminary data.</text>
</comment>
<dbReference type="InterPro" id="IPR042174">
    <property type="entry name" value="RecF_2"/>
</dbReference>
<dbReference type="Proteomes" id="UP000322530">
    <property type="component" value="Unassembled WGS sequence"/>
</dbReference>
<evidence type="ECO:0000256" key="10">
    <source>
        <dbReference type="RuleBase" id="RU000578"/>
    </source>
</evidence>
<keyword evidence="8 9" id="KW-0238">DNA-binding</keyword>
<evidence type="ECO:0000256" key="2">
    <source>
        <dbReference type="ARBA" id="ARBA00008016"/>
    </source>
</evidence>
<comment type="function">
    <text evidence="9 10">The RecF protein is involved in DNA metabolism; it is required for DNA replication and normal SOS inducibility. RecF binds preferentially to single-stranded, linear DNA. It also seems to bind ATP.</text>
</comment>
<dbReference type="Pfam" id="PF02463">
    <property type="entry name" value="SMC_N"/>
    <property type="match status" value="1"/>
</dbReference>
<dbReference type="PANTHER" id="PTHR32182">
    <property type="entry name" value="DNA REPLICATION AND REPAIR PROTEIN RECF"/>
    <property type="match status" value="1"/>
</dbReference>
<keyword evidence="9 10" id="KW-0227">DNA damage</keyword>
<evidence type="ECO:0000256" key="8">
    <source>
        <dbReference type="ARBA" id="ARBA00023125"/>
    </source>
</evidence>
<dbReference type="InterPro" id="IPR001238">
    <property type="entry name" value="DNA-binding_RecF"/>
</dbReference>
<keyword evidence="9 10" id="KW-0742">SOS response</keyword>
<dbReference type="NCBIfam" id="TIGR00611">
    <property type="entry name" value="recf"/>
    <property type="match status" value="1"/>
</dbReference>
<sequence length="399" mass="45269">MYLSRLTLADFRNYEQLEVSLGPGLFLFHGENAQGKTNLLEAVSMLATGTSFHASSDREVVSWSAPAHVAHLDGMLQRQEGQAQLEITLLDPSPALIPATVGSSSSARSIELPAHAPRKRYKVNGAPKRTVDFIGQMKVVMFAPTDLHLVDGAPEERRKFLDRALCQVRPLYSVALIKYRKLVTQRSALLKRVRENQEDPQMLNYLDEQLVQLANQIIYERVRMVKALNEQANQFQQAISGGREELRIIYHPSFQVDVDWNPLEAPGHYMEQLHAVRKKEIYQGVCLRGPHRDDLEFRVNGVNMLSYGSRGQQRTAALAAKLSELAFMHNTTGDQPILLLDDVFSELDAQRREYLLCQIASYQQVLLTATELEGFPDELARRFRRYRVSNGTLTVSEEY</sequence>
<evidence type="ECO:0000256" key="4">
    <source>
        <dbReference type="ARBA" id="ARBA00022490"/>
    </source>
</evidence>
<evidence type="ECO:0000256" key="6">
    <source>
        <dbReference type="ARBA" id="ARBA00022741"/>
    </source>
</evidence>
<comment type="similarity">
    <text evidence="2 9 10">Belongs to the RecF family.</text>
</comment>
<keyword evidence="7 9" id="KW-0067">ATP-binding</keyword>
<dbReference type="Gene3D" id="1.20.1050.90">
    <property type="entry name" value="RecF/RecN/SMC, N-terminal domain"/>
    <property type="match status" value="1"/>
</dbReference>
<dbReference type="HAMAP" id="MF_00365">
    <property type="entry name" value="RecF"/>
    <property type="match status" value="1"/>
</dbReference>
<dbReference type="PROSITE" id="PS00618">
    <property type="entry name" value="RECF_2"/>
    <property type="match status" value="1"/>
</dbReference>
<protein>
    <recommendedName>
        <fullName evidence="3 9">DNA replication and repair protein RecF</fullName>
    </recommendedName>
</protein>
<dbReference type="AlphaFoldDB" id="A0A5A5TDB5"/>
<dbReference type="InterPro" id="IPR018078">
    <property type="entry name" value="DNA-binding_RecF_CS"/>
</dbReference>
<accession>A0A5A5TDB5</accession>
<keyword evidence="13" id="KW-1185">Reference proteome</keyword>
<feature type="binding site" evidence="9">
    <location>
        <begin position="30"/>
        <end position="37"/>
    </location>
    <ligand>
        <name>ATP</name>
        <dbReference type="ChEBI" id="CHEBI:30616"/>
    </ligand>
</feature>
<keyword evidence="6 9" id="KW-0547">Nucleotide-binding</keyword>
<keyword evidence="9 10" id="KW-0234">DNA repair</keyword>
<evidence type="ECO:0000313" key="12">
    <source>
        <dbReference type="EMBL" id="GCF09268.1"/>
    </source>
</evidence>
<proteinExistence type="inferred from homology"/>
<dbReference type="PROSITE" id="PS00617">
    <property type="entry name" value="RECF_1"/>
    <property type="match status" value="1"/>
</dbReference>
<evidence type="ECO:0000256" key="5">
    <source>
        <dbReference type="ARBA" id="ARBA00022705"/>
    </source>
</evidence>
<dbReference type="GO" id="GO:0009432">
    <property type="term" value="P:SOS response"/>
    <property type="evidence" value="ECO:0007669"/>
    <property type="project" value="UniProtKB-UniRule"/>
</dbReference>
<evidence type="ECO:0000259" key="11">
    <source>
        <dbReference type="Pfam" id="PF02463"/>
    </source>
</evidence>
<dbReference type="GO" id="GO:0005524">
    <property type="term" value="F:ATP binding"/>
    <property type="evidence" value="ECO:0007669"/>
    <property type="project" value="UniProtKB-UniRule"/>
</dbReference>
<evidence type="ECO:0000256" key="3">
    <source>
        <dbReference type="ARBA" id="ARBA00020170"/>
    </source>
</evidence>
<dbReference type="RefSeq" id="WP_149402217.1">
    <property type="nucleotide sequence ID" value="NZ_BIXY01000040.1"/>
</dbReference>
<comment type="subcellular location">
    <subcellularLocation>
        <location evidence="1 9 10">Cytoplasm</location>
    </subcellularLocation>
</comment>
<dbReference type="GO" id="GO:0000731">
    <property type="term" value="P:DNA synthesis involved in DNA repair"/>
    <property type="evidence" value="ECO:0007669"/>
    <property type="project" value="TreeGrafter"/>
</dbReference>
<dbReference type="GO" id="GO:0005737">
    <property type="term" value="C:cytoplasm"/>
    <property type="evidence" value="ECO:0007669"/>
    <property type="project" value="UniProtKB-SubCell"/>
</dbReference>
<feature type="domain" description="RecF/RecN/SMC N-terminal" evidence="11">
    <location>
        <begin position="2"/>
        <end position="370"/>
    </location>
</feature>
<organism evidence="12 13">
    <name type="scientific">Dictyobacter arantiisoli</name>
    <dbReference type="NCBI Taxonomy" id="2014874"/>
    <lineage>
        <taxon>Bacteria</taxon>
        <taxon>Bacillati</taxon>
        <taxon>Chloroflexota</taxon>
        <taxon>Ktedonobacteria</taxon>
        <taxon>Ktedonobacterales</taxon>
        <taxon>Dictyobacteraceae</taxon>
        <taxon>Dictyobacter</taxon>
    </lineage>
</organism>
<dbReference type="PANTHER" id="PTHR32182:SF0">
    <property type="entry name" value="DNA REPLICATION AND REPAIR PROTEIN RECF"/>
    <property type="match status" value="1"/>
</dbReference>
<evidence type="ECO:0000256" key="9">
    <source>
        <dbReference type="HAMAP-Rule" id="MF_00365"/>
    </source>
</evidence>